<comment type="caution">
    <text evidence="1">The sequence shown here is derived from an EMBL/GenBank/DDBJ whole genome shotgun (WGS) entry which is preliminary data.</text>
</comment>
<dbReference type="Gene3D" id="3.30.2170.10">
    <property type="entry name" value="archaeoglobus fulgidus dsm 4304 superfamily"/>
    <property type="match status" value="1"/>
</dbReference>
<evidence type="ECO:0000313" key="2">
    <source>
        <dbReference type="Proteomes" id="UP001501725"/>
    </source>
</evidence>
<keyword evidence="1" id="KW-0378">Hydrolase</keyword>
<protein>
    <submittedName>
        <fullName evidence="1">Endonuclease V</fullName>
    </submittedName>
</protein>
<dbReference type="InterPro" id="IPR007581">
    <property type="entry name" value="Endonuclease-V"/>
</dbReference>
<name>A0ABP8GUN0_9BACT</name>
<proteinExistence type="predicted"/>
<dbReference type="GO" id="GO:0004519">
    <property type="term" value="F:endonuclease activity"/>
    <property type="evidence" value="ECO:0007669"/>
    <property type="project" value="UniProtKB-KW"/>
</dbReference>
<sequence>MIVAVDVHYRESGAKFVAMMFDGWQDDAARCVYTKRMEHVAPYEPGAFYKRELPCILALLDEIPARSYQAVVIDGFVQLESDRPGLGAHLYAALHSSFPVIGVAKTRFEGCEEVALPLLRGSSRRPLWITAAGIDASVAAALVASMHGSDRMPRLLSELDRLTKAD</sequence>
<dbReference type="Pfam" id="PF04493">
    <property type="entry name" value="Endonuclease_5"/>
    <property type="match status" value="1"/>
</dbReference>
<keyword evidence="2" id="KW-1185">Reference proteome</keyword>
<dbReference type="RefSeq" id="WP_345255651.1">
    <property type="nucleotide sequence ID" value="NZ_BAABGY010000007.1"/>
</dbReference>
<keyword evidence="1" id="KW-0255">Endonuclease</keyword>
<gene>
    <name evidence="1" type="ORF">GCM10023184_21160</name>
</gene>
<reference evidence="2" key="1">
    <citation type="journal article" date="2019" name="Int. J. Syst. Evol. Microbiol.">
        <title>The Global Catalogue of Microorganisms (GCM) 10K type strain sequencing project: providing services to taxonomists for standard genome sequencing and annotation.</title>
        <authorList>
            <consortium name="The Broad Institute Genomics Platform"/>
            <consortium name="The Broad Institute Genome Sequencing Center for Infectious Disease"/>
            <person name="Wu L."/>
            <person name="Ma J."/>
        </authorList>
    </citation>
    <scope>NUCLEOTIDE SEQUENCE [LARGE SCALE GENOMIC DNA]</scope>
    <source>
        <strain evidence="2">JCM 17919</strain>
    </source>
</reference>
<organism evidence="1 2">
    <name type="scientific">Flaviaesturariibacter amylovorans</name>
    <dbReference type="NCBI Taxonomy" id="1084520"/>
    <lineage>
        <taxon>Bacteria</taxon>
        <taxon>Pseudomonadati</taxon>
        <taxon>Bacteroidota</taxon>
        <taxon>Chitinophagia</taxon>
        <taxon>Chitinophagales</taxon>
        <taxon>Chitinophagaceae</taxon>
        <taxon>Flaviaestuariibacter</taxon>
    </lineage>
</organism>
<evidence type="ECO:0000313" key="1">
    <source>
        <dbReference type="EMBL" id="GAA4330140.1"/>
    </source>
</evidence>
<dbReference type="EMBL" id="BAABGY010000007">
    <property type="protein sequence ID" value="GAA4330140.1"/>
    <property type="molecule type" value="Genomic_DNA"/>
</dbReference>
<keyword evidence="1" id="KW-0540">Nuclease</keyword>
<accession>A0ABP8GUN0</accession>
<dbReference type="Proteomes" id="UP001501725">
    <property type="component" value="Unassembled WGS sequence"/>
</dbReference>